<evidence type="ECO:0000313" key="1">
    <source>
        <dbReference type="EMBL" id="OWK36310.1"/>
    </source>
</evidence>
<name>A0A225D3Z3_9BACT</name>
<dbReference type="AlphaFoldDB" id="A0A225D3Z3"/>
<dbReference type="Proteomes" id="UP000214646">
    <property type="component" value="Unassembled WGS sequence"/>
</dbReference>
<accession>A0A225D3Z3</accession>
<reference evidence="2" key="1">
    <citation type="submission" date="2017-06" db="EMBL/GenBank/DDBJ databases">
        <title>Genome analysis of Fimbriiglobus ruber SP5, the first member of the order Planctomycetales with confirmed chitinolytic capability.</title>
        <authorList>
            <person name="Ravin N.V."/>
            <person name="Rakitin A.L."/>
            <person name="Ivanova A.A."/>
            <person name="Beletsky A.V."/>
            <person name="Kulichevskaya I.S."/>
            <person name="Mardanov A.V."/>
            <person name="Dedysh S.N."/>
        </authorList>
    </citation>
    <scope>NUCLEOTIDE SEQUENCE [LARGE SCALE GENOMIC DNA]</scope>
    <source>
        <strain evidence="2">SP5</strain>
    </source>
</reference>
<comment type="caution">
    <text evidence="1">The sequence shown here is derived from an EMBL/GenBank/DDBJ whole genome shotgun (WGS) entry which is preliminary data.</text>
</comment>
<gene>
    <name evidence="1" type="ORF">FRUB_08873</name>
</gene>
<proteinExistence type="predicted"/>
<keyword evidence="2" id="KW-1185">Reference proteome</keyword>
<sequence>MWLTEASRSADRLFESLATARATGRFLALAPAAFHSDMESRFPFATAGTQDLVQTLVQLAAYSGATSEQIERMDEVVRQLGALSGGLKIAPRESEYCRAA</sequence>
<evidence type="ECO:0000313" key="2">
    <source>
        <dbReference type="Proteomes" id="UP000214646"/>
    </source>
</evidence>
<dbReference type="EMBL" id="NIDE01000017">
    <property type="protein sequence ID" value="OWK36310.1"/>
    <property type="molecule type" value="Genomic_DNA"/>
</dbReference>
<organism evidence="1 2">
    <name type="scientific">Fimbriiglobus ruber</name>
    <dbReference type="NCBI Taxonomy" id="1908690"/>
    <lineage>
        <taxon>Bacteria</taxon>
        <taxon>Pseudomonadati</taxon>
        <taxon>Planctomycetota</taxon>
        <taxon>Planctomycetia</taxon>
        <taxon>Gemmatales</taxon>
        <taxon>Gemmataceae</taxon>
        <taxon>Fimbriiglobus</taxon>
    </lineage>
</organism>
<protein>
    <submittedName>
        <fullName evidence="1">Uncharacterized protein</fullName>
    </submittedName>
</protein>